<evidence type="ECO:0008006" key="3">
    <source>
        <dbReference type="Google" id="ProtNLM"/>
    </source>
</evidence>
<proteinExistence type="predicted"/>
<sequence length="104" mass="11968">MRNSEFQPFKDWLQAFEKQQEDELDINSINIQNIDYFGFIEFKADVSFKDTDQKARMLKILLTLQPLIPIPHFNFPELPAGMLDGSGDFAGGAAKEIEEETVQR</sequence>
<gene>
    <name evidence="1" type="primary">PARPA_12250.1 scaffold 44939</name>
</gene>
<organism evidence="1 2">
    <name type="scientific">Parasitella parasitica</name>
    <dbReference type="NCBI Taxonomy" id="35722"/>
    <lineage>
        <taxon>Eukaryota</taxon>
        <taxon>Fungi</taxon>
        <taxon>Fungi incertae sedis</taxon>
        <taxon>Mucoromycota</taxon>
        <taxon>Mucoromycotina</taxon>
        <taxon>Mucoromycetes</taxon>
        <taxon>Mucorales</taxon>
        <taxon>Mucorineae</taxon>
        <taxon>Mucoraceae</taxon>
        <taxon>Parasitella</taxon>
    </lineage>
</organism>
<dbReference type="EMBL" id="LN733737">
    <property type="protein sequence ID" value="CEP17950.1"/>
    <property type="molecule type" value="Genomic_DNA"/>
</dbReference>
<evidence type="ECO:0000313" key="2">
    <source>
        <dbReference type="Proteomes" id="UP000054107"/>
    </source>
</evidence>
<dbReference type="AlphaFoldDB" id="A0A0B7NR41"/>
<dbReference type="STRING" id="35722.A0A0B7NR41"/>
<dbReference type="Gene3D" id="3.90.79.10">
    <property type="entry name" value="Nucleoside Triphosphate Pyrophosphohydrolase"/>
    <property type="match status" value="1"/>
</dbReference>
<name>A0A0B7NR41_9FUNG</name>
<dbReference type="OrthoDB" id="10249920at2759"/>
<keyword evidence="2" id="KW-1185">Reference proteome</keyword>
<protein>
    <recommendedName>
        <fullName evidence="3">Nudix hydrolase domain-containing protein</fullName>
    </recommendedName>
</protein>
<accession>A0A0B7NR41</accession>
<dbReference type="Proteomes" id="UP000054107">
    <property type="component" value="Unassembled WGS sequence"/>
</dbReference>
<evidence type="ECO:0000313" key="1">
    <source>
        <dbReference type="EMBL" id="CEP17950.1"/>
    </source>
</evidence>
<reference evidence="1 2" key="1">
    <citation type="submission" date="2014-09" db="EMBL/GenBank/DDBJ databases">
        <authorList>
            <person name="Ellenberger Sabrina"/>
        </authorList>
    </citation>
    <scope>NUCLEOTIDE SEQUENCE [LARGE SCALE GENOMIC DNA]</scope>
    <source>
        <strain evidence="1 2">CBS 412.66</strain>
    </source>
</reference>